<protein>
    <submittedName>
        <fullName evidence="1">Uncharacterized protein</fullName>
    </submittedName>
</protein>
<proteinExistence type="predicted"/>
<comment type="caution">
    <text evidence="1">The sequence shown here is derived from an EMBL/GenBank/DDBJ whole genome shotgun (WGS) entry which is preliminary data.</text>
</comment>
<organism evidence="1 2">
    <name type="scientific">Setomelanomma holmii</name>
    <dbReference type="NCBI Taxonomy" id="210430"/>
    <lineage>
        <taxon>Eukaryota</taxon>
        <taxon>Fungi</taxon>
        <taxon>Dikarya</taxon>
        <taxon>Ascomycota</taxon>
        <taxon>Pezizomycotina</taxon>
        <taxon>Dothideomycetes</taxon>
        <taxon>Pleosporomycetidae</taxon>
        <taxon>Pleosporales</taxon>
        <taxon>Pleosporineae</taxon>
        <taxon>Phaeosphaeriaceae</taxon>
        <taxon>Setomelanomma</taxon>
    </lineage>
</organism>
<evidence type="ECO:0000313" key="1">
    <source>
        <dbReference type="EMBL" id="KAF2029106.1"/>
    </source>
</evidence>
<dbReference type="Proteomes" id="UP000799777">
    <property type="component" value="Unassembled WGS sequence"/>
</dbReference>
<reference evidence="1" key="1">
    <citation type="journal article" date="2020" name="Stud. Mycol.">
        <title>101 Dothideomycetes genomes: a test case for predicting lifestyles and emergence of pathogens.</title>
        <authorList>
            <person name="Haridas S."/>
            <person name="Albert R."/>
            <person name="Binder M."/>
            <person name="Bloem J."/>
            <person name="Labutti K."/>
            <person name="Salamov A."/>
            <person name="Andreopoulos B."/>
            <person name="Baker S."/>
            <person name="Barry K."/>
            <person name="Bills G."/>
            <person name="Bluhm B."/>
            <person name="Cannon C."/>
            <person name="Castanera R."/>
            <person name="Culley D."/>
            <person name="Daum C."/>
            <person name="Ezra D."/>
            <person name="Gonzalez J."/>
            <person name="Henrissat B."/>
            <person name="Kuo A."/>
            <person name="Liang C."/>
            <person name="Lipzen A."/>
            <person name="Lutzoni F."/>
            <person name="Magnuson J."/>
            <person name="Mondo S."/>
            <person name="Nolan M."/>
            <person name="Ohm R."/>
            <person name="Pangilinan J."/>
            <person name="Park H.-J."/>
            <person name="Ramirez L."/>
            <person name="Alfaro M."/>
            <person name="Sun H."/>
            <person name="Tritt A."/>
            <person name="Yoshinaga Y."/>
            <person name="Zwiers L.-H."/>
            <person name="Turgeon B."/>
            <person name="Goodwin S."/>
            <person name="Spatafora J."/>
            <person name="Crous P."/>
            <person name="Grigoriev I."/>
        </authorList>
    </citation>
    <scope>NUCLEOTIDE SEQUENCE</scope>
    <source>
        <strain evidence="1">CBS 110217</strain>
    </source>
</reference>
<dbReference type="EMBL" id="ML978204">
    <property type="protein sequence ID" value="KAF2029106.1"/>
    <property type="molecule type" value="Genomic_DNA"/>
</dbReference>
<keyword evidence="2" id="KW-1185">Reference proteome</keyword>
<name>A0A9P4H9J7_9PLEO</name>
<gene>
    <name evidence="1" type="ORF">EK21DRAFT_113166</name>
</gene>
<sequence length="192" mass="22009">MPPRRDSDYTRPLHSFTKAKLQRLLDQRCGNWRKNFPSPTAFNFKTKTRGTKLVPSVHVGWTIAREDELWIELCDVKNTNDQNQLQDPIVQTGSTSVPAGTCATNHPEIYARAQETAPVQRAYLRRMYMGMQLTNQADERMNEVLKVTDSFKGNNAFSRLSKSGSGCPKIWSRKMAALSRFVFVYCDRATHY</sequence>
<dbReference type="AlphaFoldDB" id="A0A9P4H9J7"/>
<evidence type="ECO:0000313" key="2">
    <source>
        <dbReference type="Proteomes" id="UP000799777"/>
    </source>
</evidence>
<accession>A0A9P4H9J7</accession>